<gene>
    <name evidence="1" type="ORF">QBZ16_000919</name>
</gene>
<keyword evidence="2" id="KW-1185">Reference proteome</keyword>
<dbReference type="Proteomes" id="UP001255856">
    <property type="component" value="Unassembled WGS sequence"/>
</dbReference>
<comment type="caution">
    <text evidence="1">The sequence shown here is derived from an EMBL/GenBank/DDBJ whole genome shotgun (WGS) entry which is preliminary data.</text>
</comment>
<protein>
    <recommendedName>
        <fullName evidence="3">Calcineurin-like phosphoesterase domain-containing protein</fullName>
    </recommendedName>
</protein>
<proteinExistence type="predicted"/>
<dbReference type="InterPro" id="IPR029052">
    <property type="entry name" value="Metallo-depent_PP-like"/>
</dbReference>
<evidence type="ECO:0000313" key="2">
    <source>
        <dbReference type="Proteomes" id="UP001255856"/>
    </source>
</evidence>
<dbReference type="PANTHER" id="PTHR43143">
    <property type="entry name" value="METALLOPHOSPHOESTERASE, CALCINEURIN SUPERFAMILY"/>
    <property type="match status" value="1"/>
</dbReference>
<dbReference type="PANTHER" id="PTHR43143:SF4">
    <property type="entry name" value="CALCINEURIN-LIKE PHOSPHOESTERASE DOMAIN-CONTAINING PROTEIN"/>
    <property type="match status" value="1"/>
</dbReference>
<reference evidence="1" key="1">
    <citation type="submission" date="2021-01" db="EMBL/GenBank/DDBJ databases">
        <authorList>
            <person name="Eckstrom K.M.E."/>
        </authorList>
    </citation>
    <scope>NUCLEOTIDE SEQUENCE</scope>
    <source>
        <strain evidence="1">UVCC 0001</strain>
    </source>
</reference>
<evidence type="ECO:0008006" key="3">
    <source>
        <dbReference type="Google" id="ProtNLM"/>
    </source>
</evidence>
<dbReference type="SUPFAM" id="SSF56300">
    <property type="entry name" value="Metallo-dependent phosphatases"/>
    <property type="match status" value="1"/>
</dbReference>
<name>A0AAD9MGA2_PROWI</name>
<organism evidence="1 2">
    <name type="scientific">Prototheca wickerhamii</name>
    <dbReference type="NCBI Taxonomy" id="3111"/>
    <lineage>
        <taxon>Eukaryota</taxon>
        <taxon>Viridiplantae</taxon>
        <taxon>Chlorophyta</taxon>
        <taxon>core chlorophytes</taxon>
        <taxon>Trebouxiophyceae</taxon>
        <taxon>Chlorellales</taxon>
        <taxon>Chlorellaceae</taxon>
        <taxon>Prototheca</taxon>
    </lineage>
</organism>
<dbReference type="InterPro" id="IPR051918">
    <property type="entry name" value="STPP_CPPED1"/>
</dbReference>
<dbReference type="EMBL" id="JASFZW010000010">
    <property type="protein sequence ID" value="KAK2076394.1"/>
    <property type="molecule type" value="Genomic_DNA"/>
</dbReference>
<accession>A0AAD9MGA2</accession>
<dbReference type="AlphaFoldDB" id="A0AAD9MGA2"/>
<sequence>MAPDKQMHLFERAQTQIKDAMAVLVKQNGGPEACHAGIVSLGDLGDYHHGPGSSPCFQRSKEWLDRFQLPVGLITGNHDLEGLEFETDEDNLEAWRQTFQQREFWRADVGAAILLGLGTTRFRDNAHCAHEVWIDDAQVQWFREQLTDSQDRPVIVFSHAPIMGSGLKVVHRVHVKSRCAYLNHSTDPGLFLRLVKEHPNICLWFSGHFHLSHDYPGQYSHDWRHNICTDTGFNLFTLDHNLGRRRLDLARDW</sequence>
<evidence type="ECO:0000313" key="1">
    <source>
        <dbReference type="EMBL" id="KAK2076394.1"/>
    </source>
</evidence>
<dbReference type="Gene3D" id="3.60.21.10">
    <property type="match status" value="1"/>
</dbReference>